<reference evidence="1" key="1">
    <citation type="journal article" date="2012" name="PLoS ONE">
        <title>Gene sets for utilization of primary and secondary nutrition supplies in the distal gut of endangered iberian lynx.</title>
        <authorList>
            <person name="Alcaide M."/>
            <person name="Messina E."/>
            <person name="Richter M."/>
            <person name="Bargiela R."/>
            <person name="Peplies J."/>
            <person name="Huws S.A."/>
            <person name="Newbold C.J."/>
            <person name="Golyshin P.N."/>
            <person name="Simon M.A."/>
            <person name="Lopez G."/>
            <person name="Yakimov M.M."/>
            <person name="Ferrer M."/>
        </authorList>
    </citation>
    <scope>NUCLEOTIDE SEQUENCE</scope>
</reference>
<dbReference type="AlphaFoldDB" id="J9FDJ9"/>
<organism evidence="1">
    <name type="scientific">gut metagenome</name>
    <dbReference type="NCBI Taxonomy" id="749906"/>
    <lineage>
        <taxon>unclassified sequences</taxon>
        <taxon>metagenomes</taxon>
        <taxon>organismal metagenomes</taxon>
    </lineage>
</organism>
<proteinExistence type="predicted"/>
<name>J9FDJ9_9ZZZZ</name>
<sequence>MILGDEKPLRAVTPIPWLPWWRAPVRSWATWLRATKMCSATSPSPTWPRSSWKSARLRKRTWPATPSSSAKEVTL</sequence>
<gene>
    <name evidence="1" type="ORF">EVA_18913</name>
</gene>
<protein>
    <submittedName>
        <fullName evidence="1">Uncharacterized protein</fullName>
    </submittedName>
</protein>
<comment type="caution">
    <text evidence="1">The sequence shown here is derived from an EMBL/GenBank/DDBJ whole genome shotgun (WGS) entry which is preliminary data.</text>
</comment>
<dbReference type="EMBL" id="AMCI01007227">
    <property type="protein sequence ID" value="EJW92981.1"/>
    <property type="molecule type" value="Genomic_DNA"/>
</dbReference>
<evidence type="ECO:0000313" key="1">
    <source>
        <dbReference type="EMBL" id="EJW92981.1"/>
    </source>
</evidence>
<accession>J9FDJ9</accession>